<dbReference type="GO" id="GO:0005737">
    <property type="term" value="C:cytoplasm"/>
    <property type="evidence" value="ECO:0007669"/>
    <property type="project" value="UniProtKB-SubCell"/>
</dbReference>
<dbReference type="NCBIfam" id="TIGR01703">
    <property type="entry name" value="hybrid_clust"/>
    <property type="match status" value="1"/>
</dbReference>
<dbReference type="InterPro" id="IPR016099">
    <property type="entry name" value="Prismane-like_a/b-sand"/>
</dbReference>
<dbReference type="AlphaFoldDB" id="A0A1V8M4Q9"/>
<evidence type="ECO:0000313" key="8">
    <source>
        <dbReference type="EMBL" id="OQK16545.1"/>
    </source>
</evidence>
<dbReference type="OrthoDB" id="9761526at2"/>
<keyword evidence="4 7" id="KW-0560">Oxidoreductase</keyword>
<dbReference type="Proteomes" id="UP000191980">
    <property type="component" value="Unassembled WGS sequence"/>
</dbReference>
<dbReference type="EC" id="1.7.99.1" evidence="7"/>
<proteinExistence type="inferred from homology"/>
<dbReference type="GO" id="GO:0042542">
    <property type="term" value="P:response to hydrogen peroxide"/>
    <property type="evidence" value="ECO:0007669"/>
    <property type="project" value="TreeGrafter"/>
</dbReference>
<dbReference type="PANTHER" id="PTHR30109:SF0">
    <property type="entry name" value="HYDROXYLAMINE REDUCTASE"/>
    <property type="match status" value="1"/>
</dbReference>
<feature type="binding site" evidence="7">
    <location>
        <position position="6"/>
    </location>
    <ligand>
        <name>[2Fe-2S] cluster</name>
        <dbReference type="ChEBI" id="CHEBI:190135"/>
    </ligand>
</feature>
<dbReference type="RefSeq" id="WP_080521176.1">
    <property type="nucleotide sequence ID" value="NZ_LPUF01000001.1"/>
</dbReference>
<feature type="binding site" evidence="7">
    <location>
        <position position="21"/>
    </location>
    <ligand>
        <name>[2Fe-2S] cluster</name>
        <dbReference type="ChEBI" id="CHEBI:190135"/>
    </ligand>
</feature>
<keyword evidence="1 7" id="KW-0963">Cytoplasm</keyword>
<comment type="caution">
    <text evidence="8">The sequence shown here is derived from an EMBL/GenBank/DDBJ whole genome shotgun (WGS) entry which is preliminary data.</text>
</comment>
<dbReference type="Gene3D" id="3.40.50.2030">
    <property type="match status" value="2"/>
</dbReference>
<evidence type="ECO:0000256" key="1">
    <source>
        <dbReference type="ARBA" id="ARBA00022490"/>
    </source>
</evidence>
<comment type="similarity">
    <text evidence="7">Belongs to the HCP family.</text>
</comment>
<evidence type="ECO:0000256" key="3">
    <source>
        <dbReference type="ARBA" id="ARBA00022723"/>
    </source>
</evidence>
<evidence type="ECO:0000256" key="5">
    <source>
        <dbReference type="ARBA" id="ARBA00023004"/>
    </source>
</evidence>
<name>A0A1V8M4Q9_9GAMM</name>
<gene>
    <name evidence="7" type="primary">hcp</name>
    <name evidence="8" type="ORF">AU255_01165</name>
</gene>
<dbReference type="InterPro" id="IPR011254">
    <property type="entry name" value="Prismane-like_sf"/>
</dbReference>
<keyword evidence="9" id="KW-1185">Reference proteome</keyword>
<dbReference type="GO" id="GO:0004601">
    <property type="term" value="F:peroxidase activity"/>
    <property type="evidence" value="ECO:0007669"/>
    <property type="project" value="TreeGrafter"/>
</dbReference>
<dbReference type="GO" id="GO:0046872">
    <property type="term" value="F:metal ion binding"/>
    <property type="evidence" value="ECO:0007669"/>
    <property type="project" value="UniProtKB-KW"/>
</dbReference>
<keyword evidence="6 7" id="KW-0411">Iron-sulfur</keyword>
<feature type="modified residue" description="Cysteine persulfide" evidence="7">
    <location>
        <position position="408"/>
    </location>
</feature>
<dbReference type="EMBL" id="LPUF01000001">
    <property type="protein sequence ID" value="OQK16545.1"/>
    <property type="molecule type" value="Genomic_DNA"/>
</dbReference>
<keyword evidence="3 7" id="KW-0479">Metal-binding</keyword>
<evidence type="ECO:0000313" key="9">
    <source>
        <dbReference type="Proteomes" id="UP000191980"/>
    </source>
</evidence>
<dbReference type="InterPro" id="IPR004137">
    <property type="entry name" value="HCP/CODH"/>
</dbReference>
<organism evidence="8 9">
    <name type="scientific">Methyloprofundus sedimenti</name>
    <dbReference type="NCBI Taxonomy" id="1420851"/>
    <lineage>
        <taxon>Bacteria</taxon>
        <taxon>Pseudomonadati</taxon>
        <taxon>Pseudomonadota</taxon>
        <taxon>Gammaproteobacteria</taxon>
        <taxon>Methylococcales</taxon>
        <taxon>Methylococcaceae</taxon>
        <taxon>Methyloprofundus</taxon>
    </lineage>
</organism>
<evidence type="ECO:0000256" key="6">
    <source>
        <dbReference type="ARBA" id="ARBA00023014"/>
    </source>
</evidence>
<comment type="caution">
    <text evidence="7">Lacks conserved residue(s) required for the propagation of feature annotation.</text>
</comment>
<keyword evidence="2 7" id="KW-0001">2Fe-2S</keyword>
<dbReference type="PANTHER" id="PTHR30109">
    <property type="entry name" value="HYDROXYLAMINE REDUCTASE"/>
    <property type="match status" value="1"/>
</dbReference>
<evidence type="ECO:0000256" key="4">
    <source>
        <dbReference type="ARBA" id="ARBA00023002"/>
    </source>
</evidence>
<keyword evidence="5 7" id="KW-0408">Iron</keyword>
<accession>A0A1V8M4Q9</accession>
<dbReference type="InterPro" id="IPR016100">
    <property type="entry name" value="Prismane_a-bundle"/>
</dbReference>
<evidence type="ECO:0000256" key="2">
    <source>
        <dbReference type="ARBA" id="ARBA00022714"/>
    </source>
</evidence>
<dbReference type="Gene3D" id="1.20.1270.20">
    <property type="match status" value="2"/>
</dbReference>
<comment type="catalytic activity">
    <reaction evidence="7">
        <text>A + NH4(+) + H2O = hydroxylamine + AH2 + H(+)</text>
        <dbReference type="Rhea" id="RHEA:22052"/>
        <dbReference type="ChEBI" id="CHEBI:13193"/>
        <dbReference type="ChEBI" id="CHEBI:15377"/>
        <dbReference type="ChEBI" id="CHEBI:15378"/>
        <dbReference type="ChEBI" id="CHEBI:15429"/>
        <dbReference type="ChEBI" id="CHEBI:17499"/>
        <dbReference type="ChEBI" id="CHEBI:28938"/>
        <dbReference type="EC" id="1.7.99.1"/>
    </reaction>
</comment>
<dbReference type="HAMAP" id="MF_00069">
    <property type="entry name" value="Hydroxylam_reduct"/>
    <property type="match status" value="1"/>
</dbReference>
<comment type="cofactor">
    <cofactor evidence="7">
        <name>[2Fe-2S] cluster</name>
        <dbReference type="ChEBI" id="CHEBI:190135"/>
    </cofactor>
    <text evidence="7">Binds 1 [2Fe-2S] cluster.</text>
</comment>
<dbReference type="NCBIfam" id="NF003658">
    <property type="entry name" value="PRK05290.1"/>
    <property type="match status" value="1"/>
</dbReference>
<feature type="binding site" evidence="7">
    <location>
        <position position="3"/>
    </location>
    <ligand>
        <name>[2Fe-2S] cluster</name>
        <dbReference type="ChEBI" id="CHEBI:190135"/>
    </ligand>
</feature>
<protein>
    <recommendedName>
        <fullName evidence="7">Hydroxylamine reductase</fullName>
        <ecNumber evidence="7">1.7.99.1</ecNumber>
    </recommendedName>
    <alternativeName>
        <fullName evidence="7">Hybrid-cluster protein</fullName>
        <shortName evidence="7">HCP</shortName>
    </alternativeName>
    <alternativeName>
        <fullName evidence="7">Prismane protein</fullName>
    </alternativeName>
</protein>
<dbReference type="Pfam" id="PF03063">
    <property type="entry name" value="Prismane"/>
    <property type="match status" value="1"/>
</dbReference>
<dbReference type="InterPro" id="IPR010048">
    <property type="entry name" value="Hydroxylam_reduct"/>
</dbReference>
<reference evidence="8 9" key="1">
    <citation type="submission" date="2015-12" db="EMBL/GenBank/DDBJ databases">
        <authorList>
            <person name="Shamseldin A."/>
            <person name="Moawad H."/>
            <person name="Abd El-Rahim W.M."/>
            <person name="Sadowsky M.J."/>
        </authorList>
    </citation>
    <scope>NUCLEOTIDE SEQUENCE [LARGE SCALE GENOMIC DNA]</scope>
    <source>
        <strain evidence="8 9">WF1</strain>
    </source>
</reference>
<evidence type="ECO:0000256" key="7">
    <source>
        <dbReference type="HAMAP-Rule" id="MF_00069"/>
    </source>
</evidence>
<dbReference type="SUPFAM" id="SSF56821">
    <property type="entry name" value="Prismane protein-like"/>
    <property type="match status" value="1"/>
</dbReference>
<comment type="function">
    <text evidence="7">Catalyzes the reduction of hydroxylamine to form NH(3) and H(2)O.</text>
</comment>
<dbReference type="GO" id="GO:0051537">
    <property type="term" value="F:2 iron, 2 sulfur cluster binding"/>
    <property type="evidence" value="ECO:0007669"/>
    <property type="project" value="UniProtKB-KW"/>
</dbReference>
<dbReference type="STRING" id="1420851.AU255_01165"/>
<sequence>MFCYHCQEAKKNIACDTAGICGKKADVSSLHDLLTYTLKGLAFYAVKAAESGITDSNIDKFVARALYSMVTNVNFDPAVFVQLIAETVQRREHLKRLLSKSETVFITEEPEEAQWLYEKIDQEAFVKKGETVGVQAGGELSGDDADLHAAREMLIYAAKGLGALLEHIQVLDVFAPEHYVFMYQAVAYTLQKQRSLNELLAMNYKCGEQAILVMALLEQINIEKFGQPSATTVHLDSWDKPGILVSGQDFHDLQDLLEQSAGSGVDIYTHGEMIAAHSYPAFKKYFNLVANYGGAWQDQKTEFGKFQGPVLVTTNSLQQPKKGYTAKAYTSGMVGWPDIAHIEKRRTEDAKDFSEIIQQALQCEPPLPLTAGSVTVGYGRHALIALTDTITQSIKSGDIKRIIVLIGCDGRHKERRYYTDLVKALPADTLILTAGDTKYRFHQLELGEINGVPRLLDAGQTHDFYAVIAFLTHLQNTMQLEHINQLPVSFNIAWYEQQTILMMLAIFALGIKNLRIGPTLPPFFSPGILQKLTDELAVKGIDTPENDVAAMLEGE</sequence>
<comment type="subcellular location">
    <subcellularLocation>
        <location evidence="7">Cytoplasm</location>
    </subcellularLocation>
</comment>
<dbReference type="GO" id="GO:0050418">
    <property type="term" value="F:hydroxylamine reductase activity"/>
    <property type="evidence" value="ECO:0007669"/>
    <property type="project" value="UniProtKB-UniRule"/>
</dbReference>
<feature type="binding site" evidence="7">
    <location>
        <position position="15"/>
    </location>
    <ligand>
        <name>[2Fe-2S] cluster</name>
        <dbReference type="ChEBI" id="CHEBI:190135"/>
    </ligand>
</feature>
<dbReference type="PIRSF" id="PIRSF000076">
    <property type="entry name" value="HCP"/>
    <property type="match status" value="1"/>
</dbReference>